<organism evidence="3 4">
    <name type="scientific">[Myrmecia] bisecta</name>
    <dbReference type="NCBI Taxonomy" id="41462"/>
    <lineage>
        <taxon>Eukaryota</taxon>
        <taxon>Viridiplantae</taxon>
        <taxon>Chlorophyta</taxon>
        <taxon>core chlorophytes</taxon>
        <taxon>Trebouxiophyceae</taxon>
        <taxon>Trebouxiales</taxon>
        <taxon>Trebouxiaceae</taxon>
        <taxon>Myrmecia</taxon>
    </lineage>
</organism>
<feature type="domain" description="BZIP" evidence="2">
    <location>
        <begin position="422"/>
        <end position="436"/>
    </location>
</feature>
<reference evidence="3 4" key="1">
    <citation type="journal article" date="2024" name="Nat. Commun.">
        <title>Phylogenomics reveals the evolutionary origins of lichenization in chlorophyte algae.</title>
        <authorList>
            <person name="Puginier C."/>
            <person name="Libourel C."/>
            <person name="Otte J."/>
            <person name="Skaloud P."/>
            <person name="Haon M."/>
            <person name="Grisel S."/>
            <person name="Petersen M."/>
            <person name="Berrin J.G."/>
            <person name="Delaux P.M."/>
            <person name="Dal Grande F."/>
            <person name="Keller J."/>
        </authorList>
    </citation>
    <scope>NUCLEOTIDE SEQUENCE [LARGE SCALE GENOMIC DNA]</scope>
    <source>
        <strain evidence="3 4">SAG 2043</strain>
    </source>
</reference>
<name>A0AAW1PHA1_9CHLO</name>
<feature type="region of interest" description="Disordered" evidence="1">
    <location>
        <begin position="327"/>
        <end position="363"/>
    </location>
</feature>
<feature type="compositionally biased region" description="Low complexity" evidence="1">
    <location>
        <begin position="395"/>
        <end position="404"/>
    </location>
</feature>
<feature type="region of interest" description="Disordered" evidence="1">
    <location>
        <begin position="378"/>
        <end position="405"/>
    </location>
</feature>
<evidence type="ECO:0000259" key="2">
    <source>
        <dbReference type="PROSITE" id="PS00036"/>
    </source>
</evidence>
<protein>
    <recommendedName>
        <fullName evidence="2">BZIP domain-containing protein</fullName>
    </recommendedName>
</protein>
<dbReference type="PROSITE" id="PS00036">
    <property type="entry name" value="BZIP_BASIC"/>
    <property type="match status" value="1"/>
</dbReference>
<sequence>MFIGFITQLVEEGSGRLPTLLPSTRPPAAGKRTRPLSLGSGEWRKWLKQPALDGSFSLSSQDGLGLGSGDMHDLLEWSAGELLCEPTSPLNQVGHMRQAINEIGDFLPSITESSTLASYDLLGSGGASLGSLDFLANEIEPFLSQRLEQRHQQHRQRTSDLSNTPPRMTAPEPITSGFGGRERRRPGTARRPSLQQQRSSGPTLEMFPSGGRTIVIQQQGSGVPQRARTPPHVAALQHRAEQLSTQIAALRQATAQTSSRPGFPELAQAGFTQQHQQQDNLMGAPSSSGGWGSEASNAVPLEAEVPIERCLSSPVQMVSNLAGAPLNDRSAAQQAQQARTGGPTLEARQSGQSSTAGDARMPQIPQPVAAIRLEADEKLHSSDASSGSPAKAKEAGTAGKAAAAENKDPDAGLALLDARALRMEKNRRSAAASRQKLLNKISNLEERRSSLQALKELQMRNLTPPAEAPQGEGSGPSSMMTRSKMGRHQRNISM</sequence>
<dbReference type="AlphaFoldDB" id="A0AAW1PHA1"/>
<proteinExistence type="predicted"/>
<keyword evidence="4" id="KW-1185">Reference proteome</keyword>
<evidence type="ECO:0000313" key="3">
    <source>
        <dbReference type="EMBL" id="KAK9812906.1"/>
    </source>
</evidence>
<dbReference type="GO" id="GO:0003700">
    <property type="term" value="F:DNA-binding transcription factor activity"/>
    <property type="evidence" value="ECO:0007669"/>
    <property type="project" value="InterPro"/>
</dbReference>
<dbReference type="CDD" id="cd14686">
    <property type="entry name" value="bZIP"/>
    <property type="match status" value="1"/>
</dbReference>
<evidence type="ECO:0000313" key="4">
    <source>
        <dbReference type="Proteomes" id="UP001489004"/>
    </source>
</evidence>
<dbReference type="InterPro" id="IPR004827">
    <property type="entry name" value="bZIP"/>
</dbReference>
<dbReference type="EMBL" id="JALJOR010000008">
    <property type="protein sequence ID" value="KAK9812906.1"/>
    <property type="molecule type" value="Genomic_DNA"/>
</dbReference>
<accession>A0AAW1PHA1</accession>
<feature type="region of interest" description="Disordered" evidence="1">
    <location>
        <begin position="458"/>
        <end position="494"/>
    </location>
</feature>
<feature type="compositionally biased region" description="Polar residues" evidence="1">
    <location>
        <begin position="193"/>
        <end position="202"/>
    </location>
</feature>
<comment type="caution">
    <text evidence="3">The sequence shown here is derived from an EMBL/GenBank/DDBJ whole genome shotgun (WGS) entry which is preliminary data.</text>
</comment>
<gene>
    <name evidence="3" type="ORF">WJX72_005608</name>
</gene>
<evidence type="ECO:0000256" key="1">
    <source>
        <dbReference type="SAM" id="MobiDB-lite"/>
    </source>
</evidence>
<feature type="compositionally biased region" description="Basic residues" evidence="1">
    <location>
        <begin position="484"/>
        <end position="494"/>
    </location>
</feature>
<feature type="region of interest" description="Disordered" evidence="1">
    <location>
        <begin position="148"/>
        <end position="208"/>
    </location>
</feature>
<feature type="compositionally biased region" description="Polar residues" evidence="1">
    <location>
        <begin position="347"/>
        <end position="356"/>
    </location>
</feature>
<dbReference type="Proteomes" id="UP001489004">
    <property type="component" value="Unassembled WGS sequence"/>
</dbReference>